<comment type="caution">
    <text evidence="2">The sequence shown here is derived from an EMBL/GenBank/DDBJ whole genome shotgun (WGS) entry which is preliminary data.</text>
</comment>
<dbReference type="RefSeq" id="WP_165960969.1">
    <property type="nucleotide sequence ID" value="NZ_SLWS01000016.1"/>
</dbReference>
<evidence type="ECO:0000259" key="1">
    <source>
        <dbReference type="Pfam" id="PF01636"/>
    </source>
</evidence>
<dbReference type="InterPro" id="IPR011009">
    <property type="entry name" value="Kinase-like_dom_sf"/>
</dbReference>
<gene>
    <name evidence="2" type="ORF">EV192_11642</name>
</gene>
<keyword evidence="3" id="KW-1185">Reference proteome</keyword>
<dbReference type="Gene3D" id="3.90.1200.10">
    <property type="match status" value="1"/>
</dbReference>
<dbReference type="Proteomes" id="UP000295680">
    <property type="component" value="Unassembled WGS sequence"/>
</dbReference>
<dbReference type="InterPro" id="IPR002575">
    <property type="entry name" value="Aminoglycoside_PTrfase"/>
</dbReference>
<dbReference type="EMBL" id="SLWS01000016">
    <property type="protein sequence ID" value="TCO47989.1"/>
    <property type="molecule type" value="Genomic_DNA"/>
</dbReference>
<dbReference type="PANTHER" id="PTHR21310">
    <property type="entry name" value="AMINOGLYCOSIDE PHOSPHOTRANSFERASE-RELATED-RELATED"/>
    <property type="match status" value="1"/>
</dbReference>
<proteinExistence type="predicted"/>
<dbReference type="GO" id="GO:0016740">
    <property type="term" value="F:transferase activity"/>
    <property type="evidence" value="ECO:0007669"/>
    <property type="project" value="UniProtKB-KW"/>
</dbReference>
<evidence type="ECO:0000313" key="3">
    <source>
        <dbReference type="Proteomes" id="UP000295680"/>
    </source>
</evidence>
<feature type="domain" description="Aminoglycoside phosphotransferase" evidence="1">
    <location>
        <begin position="51"/>
        <end position="251"/>
    </location>
</feature>
<protein>
    <submittedName>
        <fullName evidence="2">Phosphotransferase family enzyme</fullName>
    </submittedName>
</protein>
<reference evidence="2 3" key="1">
    <citation type="submission" date="2019-03" db="EMBL/GenBank/DDBJ databases">
        <title>Genomic Encyclopedia of Type Strains, Phase IV (KMG-IV): sequencing the most valuable type-strain genomes for metagenomic binning, comparative biology and taxonomic classification.</title>
        <authorList>
            <person name="Goeker M."/>
        </authorList>
    </citation>
    <scope>NUCLEOTIDE SEQUENCE [LARGE SCALE GENOMIC DNA]</scope>
    <source>
        <strain evidence="2 3">DSM 45934</strain>
    </source>
</reference>
<sequence length="304" mass="34622">MVTENRSPANRSSFSSESGWEILRIACAEARIDCTGAKLIRLGENALFHVPNAAVVVRIARSGYGSDARKEVNVSHWLTEREFPAAELYDVDQPITVDSYPVTFWKFIDGRPGSKQDIAALGGVLRRLHETKPPSDFELPHANILGRVRPRIEVAPIPKADRNFLLERLDELESKLPDLRFRLKPGPIHGDAHIKNLMIQDGQAVVIDFERFAWWQPEWDLAMTATEHLTAGWWSADEYHRFVDAYGYDVTSWEDGFDVLRSISELNMTTWLMQNADESAEIAAEYQVRMRTLRGEPSPGWRAF</sequence>
<dbReference type="PANTHER" id="PTHR21310:SF40">
    <property type="entry name" value="AMINOGLYCOSIDE PHOSPHOTRANSFERASE DOMAIN-CONTAINING PROTEIN-RELATED"/>
    <property type="match status" value="1"/>
</dbReference>
<evidence type="ECO:0000313" key="2">
    <source>
        <dbReference type="EMBL" id="TCO47989.1"/>
    </source>
</evidence>
<name>A0A4R2IUM0_9PSEU</name>
<organism evidence="2 3">
    <name type="scientific">Actinocrispum wychmicini</name>
    <dbReference type="NCBI Taxonomy" id="1213861"/>
    <lineage>
        <taxon>Bacteria</taxon>
        <taxon>Bacillati</taxon>
        <taxon>Actinomycetota</taxon>
        <taxon>Actinomycetes</taxon>
        <taxon>Pseudonocardiales</taxon>
        <taxon>Pseudonocardiaceae</taxon>
        <taxon>Actinocrispum</taxon>
    </lineage>
</organism>
<dbReference type="SUPFAM" id="SSF56112">
    <property type="entry name" value="Protein kinase-like (PK-like)"/>
    <property type="match status" value="1"/>
</dbReference>
<dbReference type="InterPro" id="IPR051678">
    <property type="entry name" value="AGP_Transferase"/>
</dbReference>
<keyword evidence="2" id="KW-0808">Transferase</keyword>
<accession>A0A4R2IUM0</accession>
<dbReference type="AlphaFoldDB" id="A0A4R2IUM0"/>
<dbReference type="Pfam" id="PF01636">
    <property type="entry name" value="APH"/>
    <property type="match status" value="1"/>
</dbReference>